<evidence type="ECO:0000313" key="1">
    <source>
        <dbReference type="EMBL" id="ASV76670.1"/>
    </source>
</evidence>
<sequence>MYRYVGNRVLEEIDPIGHWTWPWNWFKPSRPPVPVEPPQLIPPFNQIPAGENALKIARTFSHYFRAHRTLGAACEAVWKAALLARLNQRCGEAKHLEAVYASYCAGMPWGLG</sequence>
<dbReference type="Proteomes" id="UP000215086">
    <property type="component" value="Chromosome"/>
</dbReference>
<reference evidence="1 2" key="1">
    <citation type="journal article" name="Front. Microbiol.">
        <title>Sugar Metabolism of the First Thermophilic Planctomycete Thermogutta terrifontis: Comparative Genomic and Transcriptomic Approaches.</title>
        <authorList>
            <person name="Elcheninov A.G."/>
            <person name="Menzel P."/>
            <person name="Gudbergsdottir S.R."/>
            <person name="Slesarev A.I."/>
            <person name="Kadnikov V.V."/>
            <person name="Krogh A."/>
            <person name="Bonch-Osmolovskaya E.A."/>
            <person name="Peng X."/>
            <person name="Kublanov I.V."/>
        </authorList>
    </citation>
    <scope>NUCLEOTIDE SEQUENCE [LARGE SCALE GENOMIC DNA]</scope>
    <source>
        <strain evidence="1 2">R1</strain>
    </source>
</reference>
<proteinExistence type="predicted"/>
<dbReference type="AlphaFoldDB" id="A0A286RL22"/>
<dbReference type="KEGG" id="ttf:THTE_4069"/>
<protein>
    <submittedName>
        <fullName evidence="1">Uncharacterized protein</fullName>
    </submittedName>
</protein>
<accession>A0A286RL22</accession>
<organism evidence="1 2">
    <name type="scientific">Thermogutta terrifontis</name>
    <dbReference type="NCBI Taxonomy" id="1331910"/>
    <lineage>
        <taxon>Bacteria</taxon>
        <taxon>Pseudomonadati</taxon>
        <taxon>Planctomycetota</taxon>
        <taxon>Planctomycetia</taxon>
        <taxon>Pirellulales</taxon>
        <taxon>Thermoguttaceae</taxon>
        <taxon>Thermogutta</taxon>
    </lineage>
</organism>
<dbReference type="EMBL" id="CP018477">
    <property type="protein sequence ID" value="ASV76670.1"/>
    <property type="molecule type" value="Genomic_DNA"/>
</dbReference>
<name>A0A286RL22_9BACT</name>
<evidence type="ECO:0000313" key="2">
    <source>
        <dbReference type="Proteomes" id="UP000215086"/>
    </source>
</evidence>
<gene>
    <name evidence="1" type="ORF">THTE_4069</name>
</gene>
<keyword evidence="2" id="KW-1185">Reference proteome</keyword>